<dbReference type="InterPro" id="IPR011048">
    <property type="entry name" value="Haem_d1_sf"/>
</dbReference>
<evidence type="ECO:0000256" key="2">
    <source>
        <dbReference type="SAM" id="SignalP"/>
    </source>
</evidence>
<dbReference type="PANTHER" id="PTHR47197:SF3">
    <property type="entry name" value="DIHYDRO-HEME D1 DEHYDROGENASE"/>
    <property type="match status" value="1"/>
</dbReference>
<evidence type="ECO:0000259" key="3">
    <source>
        <dbReference type="Pfam" id="PF21783"/>
    </source>
</evidence>
<protein>
    <recommendedName>
        <fullName evidence="3">YNCE-like beta-propeller domain-containing protein</fullName>
    </recommendedName>
</protein>
<dbReference type="PANTHER" id="PTHR47197">
    <property type="entry name" value="PROTEIN NIRF"/>
    <property type="match status" value="1"/>
</dbReference>
<evidence type="ECO:0000313" key="4">
    <source>
        <dbReference type="EMBL" id="QDU68187.1"/>
    </source>
</evidence>
<dbReference type="InterPro" id="IPR051200">
    <property type="entry name" value="Host-pathogen_enzymatic-act"/>
</dbReference>
<accession>A0A518BML5</accession>
<dbReference type="Proteomes" id="UP000316921">
    <property type="component" value="Chromosome"/>
</dbReference>
<dbReference type="AlphaFoldDB" id="A0A518BML5"/>
<dbReference type="Pfam" id="PF21783">
    <property type="entry name" value="YNCE"/>
    <property type="match status" value="1"/>
</dbReference>
<dbReference type="Gene3D" id="2.130.10.10">
    <property type="entry name" value="YVTN repeat-like/Quinoprotein amine dehydrogenase"/>
    <property type="match status" value="2"/>
</dbReference>
<dbReference type="EMBL" id="CP036287">
    <property type="protein sequence ID" value="QDU68187.1"/>
    <property type="molecule type" value="Genomic_DNA"/>
</dbReference>
<evidence type="ECO:0000313" key="5">
    <source>
        <dbReference type="Proteomes" id="UP000316921"/>
    </source>
</evidence>
<name>A0A518BML5_9BACT</name>
<organism evidence="4 5">
    <name type="scientific">Engelhardtia mirabilis</name>
    <dbReference type="NCBI Taxonomy" id="2528011"/>
    <lineage>
        <taxon>Bacteria</taxon>
        <taxon>Pseudomonadati</taxon>
        <taxon>Planctomycetota</taxon>
        <taxon>Planctomycetia</taxon>
        <taxon>Planctomycetia incertae sedis</taxon>
        <taxon>Engelhardtia</taxon>
    </lineage>
</organism>
<feature type="signal peptide" evidence="2">
    <location>
        <begin position="1"/>
        <end position="20"/>
    </location>
</feature>
<keyword evidence="1 2" id="KW-0732">Signal</keyword>
<dbReference type="InterPro" id="IPR015943">
    <property type="entry name" value="WD40/YVTN_repeat-like_dom_sf"/>
</dbReference>
<sequence length="340" mass="35792" precursor="true">MLVIKQVLLALTLGAAPSCAAQEAAPVSEVPLSVVAEIALPGVEGRIDHLAVDLERERLYVAALGNDSVEVIDLARGQWLRRIDGLDEPRGILYLTATDRIVVASGGAGTCVAINAETFETAASVPVGPDSDNLRFDDRRRRVLVANGSALGALDAGTLEVLASTPLGGGHPEGFQLTPDGTRALVNVPHARQVVVVDLERSAVIARWKLEQAGSNFPLAIAPARAGSGGTDLCLVGCRSPARLLVRGLPDGAALQDLELSGDVDDLFLDARRERVYAACGVGFVDCFQRDGDRLTPGLRTPTAPGARTCLWVPERDRLYVAAPRRGAQPARILVLAPTG</sequence>
<keyword evidence="5" id="KW-1185">Reference proteome</keyword>
<feature type="chain" id="PRO_5022058448" description="YNCE-like beta-propeller domain-containing protein" evidence="2">
    <location>
        <begin position="21"/>
        <end position="340"/>
    </location>
</feature>
<dbReference type="SUPFAM" id="SSF51004">
    <property type="entry name" value="C-terminal (heme d1) domain of cytochrome cd1-nitrite reductase"/>
    <property type="match status" value="1"/>
</dbReference>
<proteinExistence type="predicted"/>
<gene>
    <name evidence="4" type="ORF">Pla133_32810</name>
</gene>
<reference evidence="4 5" key="1">
    <citation type="submission" date="2019-02" db="EMBL/GenBank/DDBJ databases">
        <title>Deep-cultivation of Planctomycetes and their phenomic and genomic characterization uncovers novel biology.</title>
        <authorList>
            <person name="Wiegand S."/>
            <person name="Jogler M."/>
            <person name="Boedeker C."/>
            <person name="Pinto D."/>
            <person name="Vollmers J."/>
            <person name="Rivas-Marin E."/>
            <person name="Kohn T."/>
            <person name="Peeters S.H."/>
            <person name="Heuer A."/>
            <person name="Rast P."/>
            <person name="Oberbeckmann S."/>
            <person name="Bunk B."/>
            <person name="Jeske O."/>
            <person name="Meyerdierks A."/>
            <person name="Storesund J.E."/>
            <person name="Kallscheuer N."/>
            <person name="Luecker S."/>
            <person name="Lage O.M."/>
            <person name="Pohl T."/>
            <person name="Merkel B.J."/>
            <person name="Hornburger P."/>
            <person name="Mueller R.-W."/>
            <person name="Bruemmer F."/>
            <person name="Labrenz M."/>
            <person name="Spormann A.M."/>
            <person name="Op den Camp H."/>
            <person name="Overmann J."/>
            <person name="Amann R."/>
            <person name="Jetten M.S.M."/>
            <person name="Mascher T."/>
            <person name="Medema M.H."/>
            <person name="Devos D.P."/>
            <person name="Kaster A.-K."/>
            <person name="Ovreas L."/>
            <person name="Rohde M."/>
            <person name="Galperin M.Y."/>
            <person name="Jogler C."/>
        </authorList>
    </citation>
    <scope>NUCLEOTIDE SEQUENCE [LARGE SCALE GENOMIC DNA]</scope>
    <source>
        <strain evidence="4 5">Pla133</strain>
    </source>
</reference>
<evidence type="ECO:0000256" key="1">
    <source>
        <dbReference type="ARBA" id="ARBA00022729"/>
    </source>
</evidence>
<dbReference type="KEGG" id="pbap:Pla133_32810"/>
<dbReference type="RefSeq" id="WP_145066987.1">
    <property type="nucleotide sequence ID" value="NZ_CP036287.1"/>
</dbReference>
<dbReference type="InterPro" id="IPR048433">
    <property type="entry name" value="YNCE-like_beta-prop"/>
</dbReference>
<feature type="domain" description="YNCE-like beta-propeller" evidence="3">
    <location>
        <begin position="48"/>
        <end position="207"/>
    </location>
</feature>